<organism evidence="3 4">
    <name type="scientific">Favolaschia claudopus</name>
    <dbReference type="NCBI Taxonomy" id="2862362"/>
    <lineage>
        <taxon>Eukaryota</taxon>
        <taxon>Fungi</taxon>
        <taxon>Dikarya</taxon>
        <taxon>Basidiomycota</taxon>
        <taxon>Agaricomycotina</taxon>
        <taxon>Agaricomycetes</taxon>
        <taxon>Agaricomycetidae</taxon>
        <taxon>Agaricales</taxon>
        <taxon>Marasmiineae</taxon>
        <taxon>Mycenaceae</taxon>
        <taxon>Favolaschia</taxon>
    </lineage>
</organism>
<accession>A0AAV9ZDV4</accession>
<comment type="caution">
    <text evidence="3">The sequence shown here is derived from an EMBL/GenBank/DDBJ whole genome shotgun (WGS) entry which is preliminary data.</text>
</comment>
<dbReference type="GO" id="GO:0006310">
    <property type="term" value="P:DNA recombination"/>
    <property type="evidence" value="ECO:0007669"/>
    <property type="project" value="UniProtKB-KW"/>
</dbReference>
<name>A0AAV9ZDV4_9AGAR</name>
<protein>
    <recommendedName>
        <fullName evidence="5">Tyr recombinase domain-containing protein</fullName>
    </recommendedName>
</protein>
<dbReference type="InterPro" id="IPR011010">
    <property type="entry name" value="DNA_brk_join_enz"/>
</dbReference>
<dbReference type="PANTHER" id="PTHR34605:SF4">
    <property type="entry name" value="DNA ADENINE METHYLTRANSFERASE"/>
    <property type="match status" value="1"/>
</dbReference>
<evidence type="ECO:0000313" key="3">
    <source>
        <dbReference type="EMBL" id="KAK6977985.1"/>
    </source>
</evidence>
<dbReference type="SUPFAM" id="SSF56349">
    <property type="entry name" value="DNA breaking-rejoining enzymes"/>
    <property type="match status" value="1"/>
</dbReference>
<evidence type="ECO:0000313" key="4">
    <source>
        <dbReference type="Proteomes" id="UP001362999"/>
    </source>
</evidence>
<sequence length="318" mass="35103">MWKPLHSRADRNDLPKPDLELITAVASHSWADGTLGTYGSGLLLFHAYCDSRSIPELARAPASADLIAGFLATAAGSYSGKTLENYLAAVRAWHILHGVPWGPNKDECDALLRAATTLQPKSAHRKKRQPYLVETLTVILSHLDLANCFDAAVASCLTAAFYSCSRLGELTVKSLTLFDPRLHVKHSNVREERNTRGLQMTVFFIPVTKANPDGEDVYFGAHPGASDPFTLFRNHLQINDPPLDSHLFAYRHPNGLRPLTKPAFIARIHKACRAAGIDPLQGHGIRIGSTLFYLLRGTPFDVVKTIGRWKSDAFLLYL</sequence>
<evidence type="ECO:0000256" key="1">
    <source>
        <dbReference type="ARBA" id="ARBA00023125"/>
    </source>
</evidence>
<keyword evidence="2" id="KW-0233">DNA recombination</keyword>
<evidence type="ECO:0000256" key="2">
    <source>
        <dbReference type="ARBA" id="ARBA00023172"/>
    </source>
</evidence>
<proteinExistence type="predicted"/>
<keyword evidence="4" id="KW-1185">Reference proteome</keyword>
<evidence type="ECO:0008006" key="5">
    <source>
        <dbReference type="Google" id="ProtNLM"/>
    </source>
</evidence>
<dbReference type="GO" id="GO:0003677">
    <property type="term" value="F:DNA binding"/>
    <property type="evidence" value="ECO:0007669"/>
    <property type="project" value="UniProtKB-KW"/>
</dbReference>
<dbReference type="Gene3D" id="1.10.443.10">
    <property type="entry name" value="Intergrase catalytic core"/>
    <property type="match status" value="1"/>
</dbReference>
<dbReference type="GO" id="GO:0015074">
    <property type="term" value="P:DNA integration"/>
    <property type="evidence" value="ECO:0007669"/>
    <property type="project" value="InterPro"/>
</dbReference>
<dbReference type="PANTHER" id="PTHR34605">
    <property type="entry name" value="PHAGE_INTEGRASE DOMAIN-CONTAINING PROTEIN"/>
    <property type="match status" value="1"/>
</dbReference>
<dbReference type="InterPro" id="IPR013762">
    <property type="entry name" value="Integrase-like_cat_sf"/>
</dbReference>
<dbReference type="AlphaFoldDB" id="A0AAV9ZDV4"/>
<dbReference type="EMBL" id="JAWWNJ010000162">
    <property type="protein sequence ID" value="KAK6977985.1"/>
    <property type="molecule type" value="Genomic_DNA"/>
</dbReference>
<dbReference type="InterPro" id="IPR052925">
    <property type="entry name" value="Phage_Integrase-like_Recomb"/>
</dbReference>
<dbReference type="Proteomes" id="UP001362999">
    <property type="component" value="Unassembled WGS sequence"/>
</dbReference>
<keyword evidence="1" id="KW-0238">DNA-binding</keyword>
<dbReference type="SUPFAM" id="SSF47823">
    <property type="entry name" value="lambda integrase-like, N-terminal domain"/>
    <property type="match status" value="1"/>
</dbReference>
<reference evidence="3 4" key="1">
    <citation type="journal article" date="2024" name="J Genomics">
        <title>Draft genome sequencing and assembly of Favolaschia claudopus CIRM-BRFM 2984 isolated from oak limbs.</title>
        <authorList>
            <person name="Navarro D."/>
            <person name="Drula E."/>
            <person name="Chaduli D."/>
            <person name="Cazenave R."/>
            <person name="Ahrendt S."/>
            <person name="Wang J."/>
            <person name="Lipzen A."/>
            <person name="Daum C."/>
            <person name="Barry K."/>
            <person name="Grigoriev I.V."/>
            <person name="Favel A."/>
            <person name="Rosso M.N."/>
            <person name="Martin F."/>
        </authorList>
    </citation>
    <scope>NUCLEOTIDE SEQUENCE [LARGE SCALE GENOMIC DNA]</scope>
    <source>
        <strain evidence="3 4">CIRM-BRFM 2984</strain>
    </source>
</reference>
<dbReference type="Gene3D" id="1.10.150.130">
    <property type="match status" value="1"/>
</dbReference>
<dbReference type="InterPro" id="IPR010998">
    <property type="entry name" value="Integrase_recombinase_N"/>
</dbReference>
<gene>
    <name evidence="3" type="ORF">R3P38DRAFT_2580412</name>
</gene>